<evidence type="ECO:0000256" key="1">
    <source>
        <dbReference type="SAM" id="Phobius"/>
    </source>
</evidence>
<reference evidence="3" key="1">
    <citation type="submission" date="2023-07" db="EMBL/GenBank/DDBJ databases">
        <authorList>
            <consortium name="AG Swart"/>
            <person name="Singh M."/>
            <person name="Singh A."/>
            <person name="Seah K."/>
            <person name="Emmerich C."/>
        </authorList>
    </citation>
    <scope>NUCLEOTIDE SEQUENCE</scope>
    <source>
        <strain evidence="3">DP1</strain>
    </source>
</reference>
<keyword evidence="1" id="KW-1133">Transmembrane helix</keyword>
<dbReference type="GO" id="GO:0031267">
    <property type="term" value="F:small GTPase binding"/>
    <property type="evidence" value="ECO:0007669"/>
    <property type="project" value="TreeGrafter"/>
</dbReference>
<dbReference type="Pfam" id="PF00566">
    <property type="entry name" value="RabGAP-TBC"/>
    <property type="match status" value="1"/>
</dbReference>
<protein>
    <recommendedName>
        <fullName evidence="2">Rab-GAP TBC domain-containing protein</fullName>
    </recommendedName>
</protein>
<dbReference type="EMBL" id="CAMPGE010008750">
    <property type="protein sequence ID" value="CAI2367634.1"/>
    <property type="molecule type" value="Genomic_DNA"/>
</dbReference>
<dbReference type="PROSITE" id="PS50086">
    <property type="entry name" value="TBC_RABGAP"/>
    <property type="match status" value="1"/>
</dbReference>
<dbReference type="InterPro" id="IPR000195">
    <property type="entry name" value="Rab-GAP-TBC_dom"/>
</dbReference>
<proteinExistence type="predicted"/>
<dbReference type="PANTHER" id="PTHR47219">
    <property type="entry name" value="RAB GTPASE-ACTIVATING PROTEIN 1-LIKE"/>
    <property type="match status" value="1"/>
</dbReference>
<dbReference type="Gene3D" id="1.10.8.270">
    <property type="entry name" value="putative rabgap domain of human tbc1 domain family member 14 like domains"/>
    <property type="match status" value="1"/>
</dbReference>
<gene>
    <name evidence="3" type="ORF">ECRASSUSDP1_LOCUS8922</name>
</gene>
<dbReference type="InterPro" id="IPR035969">
    <property type="entry name" value="Rab-GAP_TBC_sf"/>
</dbReference>
<accession>A0AAD1UF39</accession>
<name>A0AAD1UF39_EUPCR</name>
<comment type="caution">
    <text evidence="3">The sequence shown here is derived from an EMBL/GenBank/DDBJ whole genome shotgun (WGS) entry which is preliminary data.</text>
</comment>
<dbReference type="Proteomes" id="UP001295684">
    <property type="component" value="Unassembled WGS sequence"/>
</dbReference>
<dbReference type="AlphaFoldDB" id="A0AAD1UF39"/>
<dbReference type="InterPro" id="IPR050302">
    <property type="entry name" value="Rab_GAP_TBC_domain"/>
</dbReference>
<organism evidence="3 4">
    <name type="scientific">Euplotes crassus</name>
    <dbReference type="NCBI Taxonomy" id="5936"/>
    <lineage>
        <taxon>Eukaryota</taxon>
        <taxon>Sar</taxon>
        <taxon>Alveolata</taxon>
        <taxon>Ciliophora</taxon>
        <taxon>Intramacronucleata</taxon>
        <taxon>Spirotrichea</taxon>
        <taxon>Hypotrichia</taxon>
        <taxon>Euplotida</taxon>
        <taxon>Euplotidae</taxon>
        <taxon>Moneuplotes</taxon>
    </lineage>
</organism>
<dbReference type="Gene3D" id="1.10.472.80">
    <property type="entry name" value="Ypt/Rab-GAP domain of gyp1p, domain 3"/>
    <property type="match status" value="1"/>
</dbReference>
<dbReference type="PANTHER" id="PTHR47219:SF9">
    <property type="entry name" value="GTPASE ACTIVATING PROTEIN AND CENTROSOME-ASSOCIATED, ISOFORM B"/>
    <property type="match status" value="1"/>
</dbReference>
<keyword evidence="4" id="KW-1185">Reference proteome</keyword>
<dbReference type="SUPFAM" id="SSF47923">
    <property type="entry name" value="Ypt/Rab-GAP domain of gyp1p"/>
    <property type="match status" value="2"/>
</dbReference>
<sequence length="472" mass="54829">MDGETPPKRLSLALRHNKSECFSVLPICEPTTPTSCVTPLVEDEFDFLSFDSLTFEEHKGLTGCHKEIYVDELLKRPIPNSLVSQKSPSINFSFSNESSDSYEKGKSTFPKIKMVKRKVTKKDYKIGPKDKPLNLKNLKRIVFAEKLKESPFRCPCQKIEGQFCCFNAQEWINNLNAIIIKKDSFGLEIGIMNKINIEKYLEQKEVYESILKSSHDRSDSSSSSGDSFFGDLSKKKESVKTQILKDIPRTFSNLDIFGYASALQKLYRILYSCFIYDHQLGYTQGMNMVAGALLMHTEESIAFWLFITLLEDYDVRDVFTNTHESLKKHCVCIEKLLQHYHPVLANHMKQNDIRAEMFASGWVLSLFCCVIPAPFLHSFLTRFFKKKWSAFYSVCLSILAYLEPSIMKINDLPDFFEIYRELKLDQDFIKYEEKQYVDNEHVMDSLIKWRRILKNSETNYRGISSQLKKLRV</sequence>
<evidence type="ECO:0000313" key="4">
    <source>
        <dbReference type="Proteomes" id="UP001295684"/>
    </source>
</evidence>
<feature type="transmembrane region" description="Helical" evidence="1">
    <location>
        <begin position="357"/>
        <end position="376"/>
    </location>
</feature>
<evidence type="ECO:0000313" key="3">
    <source>
        <dbReference type="EMBL" id="CAI2367634.1"/>
    </source>
</evidence>
<evidence type="ECO:0000259" key="2">
    <source>
        <dbReference type="PROSITE" id="PS50086"/>
    </source>
</evidence>
<dbReference type="SMART" id="SM00164">
    <property type="entry name" value="TBC"/>
    <property type="match status" value="1"/>
</dbReference>
<feature type="domain" description="Rab-GAP TBC" evidence="2">
    <location>
        <begin position="161"/>
        <end position="387"/>
    </location>
</feature>
<keyword evidence="1" id="KW-0472">Membrane</keyword>
<dbReference type="GO" id="GO:0005096">
    <property type="term" value="F:GTPase activator activity"/>
    <property type="evidence" value="ECO:0007669"/>
    <property type="project" value="TreeGrafter"/>
</dbReference>
<keyword evidence="1" id="KW-0812">Transmembrane</keyword>